<dbReference type="Gene3D" id="1.10.1520.10">
    <property type="entry name" value="Ribonuclease III domain"/>
    <property type="match status" value="1"/>
</dbReference>
<sequence>MTTKRFMDPNLMTKMRSSSTKNVNLAATFEQLRLETLFEGLPTPATMKSKADVVEAIIGEISEQKNPNLESFLVDFIAFINYLGERDYYQETMPNQPDGMNRDRGSISPTSNGKRIKSNGKRRSKNQSGTLNAPPQMQQQQLQQQQPQQGRPGVAGGASASANNNAFPPIQILKPQTGKNLIFYDPPTTNKPRNPTPSAQNPKGSNSNPNSNANGNASANANGNGPASPKGSTPPNPVTIIRRPPSAQNPPNPNPPPQNNTAKPVMDGPLPVKQVPVNFATANSKPPANPTSNQKGSQLLFYPQTLPLYPTSSSPIYLSSASGSASGSSSASSSPRSSPTISPSPSSPQLNSGKTINIDFGSKRVVTEHKAFSAF</sequence>
<reference evidence="2" key="1">
    <citation type="journal article" date="2020" name="J. Eukaryot. Microbiol.">
        <title>De novo Sequencing, Assembly and Annotation of the Transcriptome for the Free-Living Testate Amoeba Arcella intermedia.</title>
        <authorList>
            <person name="Ribeiro G.M."/>
            <person name="Porfirio-Sousa A.L."/>
            <person name="Maurer-Alcala X.X."/>
            <person name="Katz L.A."/>
            <person name="Lahr D.J.G."/>
        </authorList>
    </citation>
    <scope>NUCLEOTIDE SEQUENCE</scope>
</reference>
<feature type="compositionally biased region" description="Low complexity" evidence="1">
    <location>
        <begin position="157"/>
        <end position="166"/>
    </location>
</feature>
<organism evidence="2">
    <name type="scientific">Arcella intermedia</name>
    <dbReference type="NCBI Taxonomy" id="1963864"/>
    <lineage>
        <taxon>Eukaryota</taxon>
        <taxon>Amoebozoa</taxon>
        <taxon>Tubulinea</taxon>
        <taxon>Elardia</taxon>
        <taxon>Arcellinida</taxon>
        <taxon>Sphaerothecina</taxon>
        <taxon>Arcellidae</taxon>
        <taxon>Arcella</taxon>
    </lineage>
</organism>
<dbReference type="EMBL" id="GIBP01003459">
    <property type="protein sequence ID" value="NDV32428.1"/>
    <property type="molecule type" value="Transcribed_RNA"/>
</dbReference>
<feature type="compositionally biased region" description="Low complexity" evidence="1">
    <location>
        <begin position="186"/>
        <end position="231"/>
    </location>
</feature>
<feature type="region of interest" description="Disordered" evidence="1">
    <location>
        <begin position="316"/>
        <end position="360"/>
    </location>
</feature>
<proteinExistence type="predicted"/>
<feature type="compositionally biased region" description="Low complexity" evidence="1">
    <location>
        <begin position="134"/>
        <end position="149"/>
    </location>
</feature>
<protein>
    <submittedName>
        <fullName evidence="2">Uncharacterized protein</fullName>
    </submittedName>
</protein>
<dbReference type="AlphaFoldDB" id="A0A6B2L6I5"/>
<dbReference type="InterPro" id="IPR036389">
    <property type="entry name" value="RNase_III_sf"/>
</dbReference>
<feature type="compositionally biased region" description="Pro residues" evidence="1">
    <location>
        <begin position="247"/>
        <end position="258"/>
    </location>
</feature>
<accession>A0A6B2L6I5</accession>
<name>A0A6B2L6I5_9EUKA</name>
<feature type="compositionally biased region" description="Low complexity" evidence="1">
    <location>
        <begin position="316"/>
        <end position="348"/>
    </location>
</feature>
<dbReference type="GO" id="GO:0006396">
    <property type="term" value="P:RNA processing"/>
    <property type="evidence" value="ECO:0007669"/>
    <property type="project" value="InterPro"/>
</dbReference>
<feature type="compositionally biased region" description="Basic residues" evidence="1">
    <location>
        <begin position="114"/>
        <end position="125"/>
    </location>
</feature>
<evidence type="ECO:0000313" key="2">
    <source>
        <dbReference type="EMBL" id="NDV32428.1"/>
    </source>
</evidence>
<feature type="region of interest" description="Disordered" evidence="1">
    <location>
        <begin position="91"/>
        <end position="272"/>
    </location>
</feature>
<evidence type="ECO:0000256" key="1">
    <source>
        <dbReference type="SAM" id="MobiDB-lite"/>
    </source>
</evidence>
<dbReference type="GO" id="GO:0004525">
    <property type="term" value="F:ribonuclease III activity"/>
    <property type="evidence" value="ECO:0007669"/>
    <property type="project" value="InterPro"/>
</dbReference>